<organism evidence="3 4">
    <name type="scientific">Litorivivens lipolytica</name>
    <dbReference type="NCBI Taxonomy" id="1524264"/>
    <lineage>
        <taxon>Bacteria</taxon>
        <taxon>Pseudomonadati</taxon>
        <taxon>Pseudomonadota</taxon>
        <taxon>Gammaproteobacteria</taxon>
        <taxon>Litorivivens</taxon>
    </lineage>
</organism>
<accession>A0A7W4W3I7</accession>
<protein>
    <recommendedName>
        <fullName evidence="5">Peptidoglycan-binding protein, CsiV</fullName>
    </recommendedName>
</protein>
<keyword evidence="4" id="KW-1185">Reference proteome</keyword>
<dbReference type="Pfam" id="PF10972">
    <property type="entry name" value="CsiV"/>
    <property type="match status" value="1"/>
</dbReference>
<dbReference type="EMBL" id="JACHWY010000001">
    <property type="protein sequence ID" value="MBB3046483.1"/>
    <property type="molecule type" value="Genomic_DNA"/>
</dbReference>
<comment type="caution">
    <text evidence="3">The sequence shown here is derived from an EMBL/GenBank/DDBJ whole genome shotgun (WGS) entry which is preliminary data.</text>
</comment>
<dbReference type="Proteomes" id="UP000537130">
    <property type="component" value="Unassembled WGS sequence"/>
</dbReference>
<evidence type="ECO:0000256" key="2">
    <source>
        <dbReference type="SAM" id="SignalP"/>
    </source>
</evidence>
<feature type="chain" id="PRO_5030676497" description="Peptidoglycan-binding protein, CsiV" evidence="2">
    <location>
        <begin position="23"/>
        <end position="386"/>
    </location>
</feature>
<dbReference type="RefSeq" id="WP_183409175.1">
    <property type="nucleotide sequence ID" value="NZ_JACHWY010000001.1"/>
</dbReference>
<evidence type="ECO:0000256" key="1">
    <source>
        <dbReference type="SAM" id="MobiDB-lite"/>
    </source>
</evidence>
<feature type="signal peptide" evidence="2">
    <location>
        <begin position="1"/>
        <end position="22"/>
    </location>
</feature>
<sequence>MNIFPRILLAAALTLSGHSLLAETPDSKALEGWYQIHLAVFAHRTDAGEYDEIWRNQLQLRYPKGLTRLKTREKFLADLCSPAATAGSGENRLLDILERVDSGEGYPDDYREPSAPAGVQQALDPACKELYPERFPESAEEQANARAQATVEEAASLLSDPNALGTTTSNGVTKPPLPFILAKESSDAEFAGMVKKIRGAHRYRLLFSGSWPQRLNPRDSATPILIQGGDPVGQHFELEGYIKVALERYLHIDTDLWLSDFGRGAAILQSAQRFELSEEELQAARRREFPALPTPFPVNDPGFRPEQENPLPEDDMAMENEQNRPASNLDVLMANDSSYYVERTVVMRQNRRMRSGEVHYLDHPLFGVIVKITPITGKASDKTAMR</sequence>
<proteinExistence type="predicted"/>
<keyword evidence="2" id="KW-0732">Signal</keyword>
<dbReference type="InterPro" id="IPR021241">
    <property type="entry name" value="CsiV"/>
</dbReference>
<evidence type="ECO:0000313" key="4">
    <source>
        <dbReference type="Proteomes" id="UP000537130"/>
    </source>
</evidence>
<evidence type="ECO:0008006" key="5">
    <source>
        <dbReference type="Google" id="ProtNLM"/>
    </source>
</evidence>
<feature type="region of interest" description="Disordered" evidence="1">
    <location>
        <begin position="291"/>
        <end position="314"/>
    </location>
</feature>
<reference evidence="3 4" key="1">
    <citation type="submission" date="2020-08" db="EMBL/GenBank/DDBJ databases">
        <title>Genomic Encyclopedia of Type Strains, Phase III (KMG-III): the genomes of soil and plant-associated and newly described type strains.</title>
        <authorList>
            <person name="Whitman W."/>
        </authorList>
    </citation>
    <scope>NUCLEOTIDE SEQUENCE [LARGE SCALE GENOMIC DNA]</scope>
    <source>
        <strain evidence="3 4">CECT 8654</strain>
    </source>
</reference>
<gene>
    <name evidence="3" type="ORF">FHR99_000719</name>
</gene>
<name>A0A7W4W3I7_9GAMM</name>
<evidence type="ECO:0000313" key="3">
    <source>
        <dbReference type="EMBL" id="MBB3046483.1"/>
    </source>
</evidence>
<dbReference type="AlphaFoldDB" id="A0A7W4W3I7"/>